<accession>I0V699</accession>
<evidence type="ECO:0000259" key="2">
    <source>
        <dbReference type="Pfam" id="PF13460"/>
    </source>
</evidence>
<sequence length="257" mass="27167">MSTVVVTGGTGTAGRAVVNALVAAHHDVVVTSRSTSSVHGRVRTVRLDYGSPADLEAAFHGPDAVVHCATSFTGVRGGETELGRRVLAGARRVGCGHVVSISIVGIDRIPLPYYRAKLATEKLVENSGVPWTILRATQFHELVTRLLSGLTRPPLVLVPDIPVQPVAAEEVGARLAALAAARPAGRVPDLGGPEITTLPALARSYVAAIGRRRRVRAVRLFGSVFAGYHAGHHLAPGDATGTITYQDHLDAWVRTRR</sequence>
<evidence type="ECO:0000256" key="1">
    <source>
        <dbReference type="ARBA" id="ARBA00022857"/>
    </source>
</evidence>
<evidence type="ECO:0000313" key="4">
    <source>
        <dbReference type="Proteomes" id="UP000004691"/>
    </source>
</evidence>
<dbReference type="Gene3D" id="3.40.50.720">
    <property type="entry name" value="NAD(P)-binding Rossmann-like Domain"/>
    <property type="match status" value="1"/>
</dbReference>
<dbReference type="InterPro" id="IPR016040">
    <property type="entry name" value="NAD(P)-bd_dom"/>
</dbReference>
<gene>
    <name evidence="3" type="ORF">SacxiDRAFT_3450</name>
</gene>
<dbReference type="Proteomes" id="UP000004691">
    <property type="component" value="Unassembled WGS sequence"/>
</dbReference>
<dbReference type="HOGENOM" id="CLU_007383_5_1_11"/>
<dbReference type="InterPro" id="IPR051164">
    <property type="entry name" value="NmrA-like_oxidored"/>
</dbReference>
<dbReference type="Pfam" id="PF13460">
    <property type="entry name" value="NAD_binding_10"/>
    <property type="match status" value="1"/>
</dbReference>
<evidence type="ECO:0000313" key="3">
    <source>
        <dbReference type="EMBL" id="EID55652.1"/>
    </source>
</evidence>
<name>I0V699_9PSEU</name>
<dbReference type="SUPFAM" id="SSF51735">
    <property type="entry name" value="NAD(P)-binding Rossmann-fold domains"/>
    <property type="match status" value="1"/>
</dbReference>
<dbReference type="PANTHER" id="PTHR42748:SF3">
    <property type="entry name" value="BLL4366 PROTEIN"/>
    <property type="match status" value="1"/>
</dbReference>
<keyword evidence="1" id="KW-0521">NADP</keyword>
<dbReference type="OrthoDB" id="9771302at2"/>
<protein>
    <submittedName>
        <fullName evidence="3">Putative nucleoside-diphosphate sugar epimerase</fullName>
    </submittedName>
</protein>
<feature type="domain" description="NAD(P)-binding" evidence="2">
    <location>
        <begin position="8"/>
        <end position="139"/>
    </location>
</feature>
<dbReference type="InterPro" id="IPR036291">
    <property type="entry name" value="NAD(P)-bd_dom_sf"/>
</dbReference>
<dbReference type="PANTHER" id="PTHR42748">
    <property type="entry name" value="NITROGEN METABOLITE REPRESSION PROTEIN NMRA FAMILY MEMBER"/>
    <property type="match status" value="1"/>
</dbReference>
<dbReference type="EMBL" id="JH636049">
    <property type="protein sequence ID" value="EID55652.1"/>
    <property type="molecule type" value="Genomic_DNA"/>
</dbReference>
<dbReference type="RefSeq" id="WP_006239831.1">
    <property type="nucleotide sequence ID" value="NZ_JH636049.1"/>
</dbReference>
<dbReference type="eggNOG" id="COG0702">
    <property type="taxonomic scope" value="Bacteria"/>
</dbReference>
<reference evidence="3 4" key="1">
    <citation type="submission" date="2012-01" db="EMBL/GenBank/DDBJ databases">
        <title>Improved High-Quality Draft sequence of Saccharomonospora xinjiangensis XJ-54.</title>
        <authorList>
            <consortium name="US DOE Joint Genome Institute"/>
            <person name="Lucas S."/>
            <person name="Han J."/>
            <person name="Lapidus A."/>
            <person name="Cheng J.-F."/>
            <person name="Goodwin L."/>
            <person name="Pitluck S."/>
            <person name="Peters L."/>
            <person name="Mikhailova N."/>
            <person name="Teshima H."/>
            <person name="Detter J.C."/>
            <person name="Han C."/>
            <person name="Tapia R."/>
            <person name="Land M."/>
            <person name="Hauser L."/>
            <person name="Kyrpides N."/>
            <person name="Ivanova N."/>
            <person name="Pagani I."/>
            <person name="Brambilla E.-M."/>
            <person name="Klenk H.-P."/>
            <person name="Woyke T."/>
        </authorList>
    </citation>
    <scope>NUCLEOTIDE SEQUENCE [LARGE SCALE GENOMIC DNA]</scope>
    <source>
        <strain evidence="3 4">XJ-54</strain>
    </source>
</reference>
<dbReference type="STRING" id="882086.SacxiDRAFT_3450"/>
<dbReference type="AlphaFoldDB" id="I0V699"/>
<organism evidence="3 4">
    <name type="scientific">Saccharomonospora xinjiangensis XJ-54</name>
    <dbReference type="NCBI Taxonomy" id="882086"/>
    <lineage>
        <taxon>Bacteria</taxon>
        <taxon>Bacillati</taxon>
        <taxon>Actinomycetota</taxon>
        <taxon>Actinomycetes</taxon>
        <taxon>Pseudonocardiales</taxon>
        <taxon>Pseudonocardiaceae</taxon>
        <taxon>Saccharomonospora</taxon>
    </lineage>
</organism>
<keyword evidence="4" id="KW-1185">Reference proteome</keyword>
<proteinExistence type="predicted"/>